<dbReference type="EMBL" id="JAVRQU010000002">
    <property type="protein sequence ID" value="KAK5706140.1"/>
    <property type="molecule type" value="Genomic_DNA"/>
</dbReference>
<protein>
    <submittedName>
        <fullName evidence="1">Uncharacterized protein</fullName>
    </submittedName>
</protein>
<reference evidence="1" key="1">
    <citation type="submission" date="2023-08" db="EMBL/GenBank/DDBJ databases">
        <title>Black Yeasts Isolated from many extreme environments.</title>
        <authorList>
            <person name="Coleine C."/>
            <person name="Stajich J.E."/>
            <person name="Selbmann L."/>
        </authorList>
    </citation>
    <scope>NUCLEOTIDE SEQUENCE</scope>
    <source>
        <strain evidence="1">CCFEE 5810</strain>
    </source>
</reference>
<gene>
    <name evidence="1" type="ORF">LTR97_001127</name>
</gene>
<accession>A0AAN7VWN7</accession>
<evidence type="ECO:0000313" key="1">
    <source>
        <dbReference type="EMBL" id="KAK5706140.1"/>
    </source>
</evidence>
<sequence length="314" mass="34979">MADNKDVKFLETALARFSNAPARLLEPPFYTGHGLVQPTSSTSIPASIGTYGASQIEDFLKNEMGHFDSTKTNGAEESWYFDNYGGVFNQKLANRDRQECIRRCVSGLGTRFRVQALFLMAATDLVKSGSLDTTFREPGYFDWYTPDSTRTVRRVERILTTLRVPAALNAAMASSGEPVVLGVPFSSPTKWLAIIVARYAITFEDIISRLLQGPYLGPFLDNGDLVKAELKDVLADDTPLDDFGNVKVLAATQKLVPAVGFWLEDATSSDRVARQEVKARYRRLQQAENILGWDKDPSRRSDAFMMDFLDQVHG</sequence>
<evidence type="ECO:0000313" key="2">
    <source>
        <dbReference type="Proteomes" id="UP001310594"/>
    </source>
</evidence>
<dbReference type="AlphaFoldDB" id="A0AAN7VWN7"/>
<dbReference type="Proteomes" id="UP001310594">
    <property type="component" value="Unassembled WGS sequence"/>
</dbReference>
<name>A0AAN7VWN7_9PEZI</name>
<proteinExistence type="predicted"/>
<organism evidence="1 2">
    <name type="scientific">Elasticomyces elasticus</name>
    <dbReference type="NCBI Taxonomy" id="574655"/>
    <lineage>
        <taxon>Eukaryota</taxon>
        <taxon>Fungi</taxon>
        <taxon>Dikarya</taxon>
        <taxon>Ascomycota</taxon>
        <taxon>Pezizomycotina</taxon>
        <taxon>Dothideomycetes</taxon>
        <taxon>Dothideomycetidae</taxon>
        <taxon>Mycosphaerellales</taxon>
        <taxon>Teratosphaeriaceae</taxon>
        <taxon>Elasticomyces</taxon>
    </lineage>
</organism>
<comment type="caution">
    <text evidence="1">The sequence shown here is derived from an EMBL/GenBank/DDBJ whole genome shotgun (WGS) entry which is preliminary data.</text>
</comment>